<proteinExistence type="inferred from homology"/>
<gene>
    <name evidence="6" type="ORF">J3Q64DRAFT_1807861</name>
</gene>
<feature type="chain" id="PRO_5046773746" evidence="4">
    <location>
        <begin position="19"/>
        <end position="416"/>
    </location>
</feature>
<evidence type="ECO:0000259" key="5">
    <source>
        <dbReference type="PROSITE" id="PS51767"/>
    </source>
</evidence>
<dbReference type="Proteomes" id="UP001448207">
    <property type="component" value="Unassembled WGS sequence"/>
</dbReference>
<dbReference type="InterPro" id="IPR001969">
    <property type="entry name" value="Aspartic_peptidase_AS"/>
</dbReference>
<dbReference type="InterPro" id="IPR034164">
    <property type="entry name" value="Pepsin-like_dom"/>
</dbReference>
<dbReference type="PROSITE" id="PS00141">
    <property type="entry name" value="ASP_PROTEASE"/>
    <property type="match status" value="1"/>
</dbReference>
<dbReference type="PANTHER" id="PTHR47966">
    <property type="entry name" value="BETA-SITE APP-CLEAVING ENZYME, ISOFORM A-RELATED"/>
    <property type="match status" value="1"/>
</dbReference>
<evidence type="ECO:0000313" key="6">
    <source>
        <dbReference type="EMBL" id="KAL0098284.1"/>
    </source>
</evidence>
<comment type="similarity">
    <text evidence="1 3">Belongs to the peptidase A1 family.</text>
</comment>
<keyword evidence="3" id="KW-0645">Protease</keyword>
<evidence type="ECO:0000256" key="4">
    <source>
        <dbReference type="SAM" id="SignalP"/>
    </source>
</evidence>
<dbReference type="PANTHER" id="PTHR47966:SF51">
    <property type="entry name" value="BETA-SITE APP-CLEAVING ENZYME, ISOFORM A-RELATED"/>
    <property type="match status" value="1"/>
</dbReference>
<dbReference type="PROSITE" id="PS51767">
    <property type="entry name" value="PEPTIDASE_A1"/>
    <property type="match status" value="1"/>
</dbReference>
<reference evidence="6 7" key="1">
    <citation type="submission" date="2024-04" db="EMBL/GenBank/DDBJ databases">
        <title>Symmetric and asymmetric DNA N6-adenine methylation regulates different biological responses in Mucorales.</title>
        <authorList>
            <consortium name="Lawrence Berkeley National Laboratory"/>
            <person name="Lax C."/>
            <person name="Mondo S.J."/>
            <person name="Osorio-Concepcion M."/>
            <person name="Muszewska A."/>
            <person name="Corrochano-Luque M."/>
            <person name="Gutierrez G."/>
            <person name="Riley R."/>
            <person name="Lipzen A."/>
            <person name="Guo J."/>
            <person name="Hundley H."/>
            <person name="Amirebrahimi M."/>
            <person name="Ng V."/>
            <person name="Lorenzo-Gutierrez D."/>
            <person name="Binder U."/>
            <person name="Yang J."/>
            <person name="Song Y."/>
            <person name="Canovas D."/>
            <person name="Navarro E."/>
            <person name="Freitag M."/>
            <person name="Gabaldon T."/>
            <person name="Grigoriev I.V."/>
            <person name="Corrochano L.M."/>
            <person name="Nicolas F.E."/>
            <person name="Garre V."/>
        </authorList>
    </citation>
    <scope>NUCLEOTIDE SEQUENCE [LARGE SCALE GENOMIC DNA]</scope>
    <source>
        <strain evidence="6 7">L51</strain>
    </source>
</reference>
<accession>A0ABR3BHH0</accession>
<keyword evidence="7" id="KW-1185">Reference proteome</keyword>
<protein>
    <submittedName>
        <fullName evidence="6">Aspartic peptidase domain-containing protein</fullName>
    </submittedName>
</protein>
<keyword evidence="3" id="KW-0378">Hydrolase</keyword>
<name>A0ABR3BHH0_PHYBL</name>
<comment type="caution">
    <text evidence="6">The sequence shown here is derived from an EMBL/GenBank/DDBJ whole genome shotgun (WGS) entry which is preliminary data.</text>
</comment>
<dbReference type="InterPro" id="IPR021109">
    <property type="entry name" value="Peptidase_aspartic_dom_sf"/>
</dbReference>
<dbReference type="InterPro" id="IPR033121">
    <property type="entry name" value="PEPTIDASE_A1"/>
</dbReference>
<dbReference type="InterPro" id="IPR001461">
    <property type="entry name" value="Aspartic_peptidase_A1"/>
</dbReference>
<dbReference type="EMBL" id="JBCLYO010000001">
    <property type="protein sequence ID" value="KAL0098284.1"/>
    <property type="molecule type" value="Genomic_DNA"/>
</dbReference>
<evidence type="ECO:0000256" key="1">
    <source>
        <dbReference type="ARBA" id="ARBA00007447"/>
    </source>
</evidence>
<feature type="domain" description="Peptidase A1" evidence="5">
    <location>
        <begin position="72"/>
        <end position="408"/>
    </location>
</feature>
<dbReference type="Pfam" id="PF00026">
    <property type="entry name" value="Asp"/>
    <property type="match status" value="1"/>
</dbReference>
<dbReference type="PRINTS" id="PR00792">
    <property type="entry name" value="PEPSIN"/>
</dbReference>
<evidence type="ECO:0000256" key="2">
    <source>
        <dbReference type="ARBA" id="ARBA00022750"/>
    </source>
</evidence>
<evidence type="ECO:0000313" key="7">
    <source>
        <dbReference type="Proteomes" id="UP001448207"/>
    </source>
</evidence>
<dbReference type="CDD" id="cd05471">
    <property type="entry name" value="pepsin_like"/>
    <property type="match status" value="1"/>
</dbReference>
<keyword evidence="4" id="KW-0732">Signal</keyword>
<dbReference type="SUPFAM" id="SSF50630">
    <property type="entry name" value="Acid proteases"/>
    <property type="match status" value="1"/>
</dbReference>
<keyword evidence="2 3" id="KW-0064">Aspartyl protease</keyword>
<sequence length="416" mass="45862">MRCLALVLGFTTSWLALGAGGVPLHPDSSVIRFPLRRLENNYQGSHYIAKRQSDLNTTSNVPILNDLELFGFGIDIEVGSPPKKYLLLFDTGSSDTWIPSHNCTKAHGCQTSNGYNPAESSTYKSTNFPLNITYSIGSALGKYFTDRVSIGDFTVPKQLVAYIDSNKGPIATQNASNEFIMDGIFGAGYPAGSIIYQNFGKTFYPFPMSLWYSKLIPEPVFSISFEDSNKTDWSGEVVFGGVDLSKTSGKMVYTNVLPYNGTSVKDFMYTQVSLKNSTGTKKASFINTQPFSIDTGSTFIYLPEVEAETLARYVDPNATLANGFYFVDCSYLTSSNVFSVYFPAEHDPASPASNKSMSINVSISDLIGTINNECVLLIVPWKYRIIGNIFLRKFVTSFDFGQNRIGFAPLRTHTSN</sequence>
<evidence type="ECO:0000256" key="3">
    <source>
        <dbReference type="RuleBase" id="RU000454"/>
    </source>
</evidence>
<feature type="signal peptide" evidence="4">
    <location>
        <begin position="1"/>
        <end position="18"/>
    </location>
</feature>
<organism evidence="6 7">
    <name type="scientific">Phycomyces blakesleeanus</name>
    <dbReference type="NCBI Taxonomy" id="4837"/>
    <lineage>
        <taxon>Eukaryota</taxon>
        <taxon>Fungi</taxon>
        <taxon>Fungi incertae sedis</taxon>
        <taxon>Mucoromycota</taxon>
        <taxon>Mucoromycotina</taxon>
        <taxon>Mucoromycetes</taxon>
        <taxon>Mucorales</taxon>
        <taxon>Phycomycetaceae</taxon>
        <taxon>Phycomyces</taxon>
    </lineage>
</organism>
<dbReference type="Gene3D" id="2.40.70.10">
    <property type="entry name" value="Acid Proteases"/>
    <property type="match status" value="2"/>
</dbReference>